<keyword evidence="1" id="KW-0805">Transcription regulation</keyword>
<feature type="domain" description="HTH araC/xylS-type" evidence="5">
    <location>
        <begin position="209"/>
        <end position="309"/>
    </location>
</feature>
<dbReference type="RefSeq" id="WP_289231837.1">
    <property type="nucleotide sequence ID" value="NZ_AP027735.1"/>
</dbReference>
<dbReference type="Pfam" id="PF12833">
    <property type="entry name" value="HTH_18"/>
    <property type="match status" value="1"/>
</dbReference>
<dbReference type="PANTHER" id="PTHR46796:SF6">
    <property type="entry name" value="ARAC SUBFAMILY"/>
    <property type="match status" value="1"/>
</dbReference>
<evidence type="ECO:0000256" key="1">
    <source>
        <dbReference type="ARBA" id="ARBA00023015"/>
    </source>
</evidence>
<gene>
    <name evidence="6" type="ORF">GCM10025872_37090</name>
</gene>
<dbReference type="InterPro" id="IPR018060">
    <property type="entry name" value="HTH_AraC"/>
</dbReference>
<protein>
    <submittedName>
        <fullName evidence="6">AraC family transcriptional regulator</fullName>
    </submittedName>
</protein>
<keyword evidence="3" id="KW-0804">Transcription</keyword>
<feature type="region of interest" description="Disordered" evidence="4">
    <location>
        <begin position="1"/>
        <end position="23"/>
    </location>
</feature>
<dbReference type="EMBL" id="AP027735">
    <property type="protein sequence ID" value="BDZ60052.1"/>
    <property type="molecule type" value="Genomic_DNA"/>
</dbReference>
<reference evidence="6" key="2">
    <citation type="submission" date="2023-02" db="EMBL/GenBank/DDBJ databases">
        <authorList>
            <person name="Sun Q."/>
            <person name="Mori K."/>
        </authorList>
    </citation>
    <scope>NUCLEOTIDE SEQUENCE</scope>
    <source>
        <strain evidence="6">NBRC 110608</strain>
    </source>
</reference>
<dbReference type="InterPro" id="IPR009057">
    <property type="entry name" value="Homeodomain-like_sf"/>
</dbReference>
<dbReference type="Gene3D" id="1.10.10.60">
    <property type="entry name" value="Homeodomain-like"/>
    <property type="match status" value="1"/>
</dbReference>
<dbReference type="SUPFAM" id="SSF46689">
    <property type="entry name" value="Homeodomain-like"/>
    <property type="match status" value="1"/>
</dbReference>
<dbReference type="InterPro" id="IPR050204">
    <property type="entry name" value="AraC_XylS_family_regulators"/>
</dbReference>
<dbReference type="Pfam" id="PF14525">
    <property type="entry name" value="AraC_binding_2"/>
    <property type="match status" value="1"/>
</dbReference>
<evidence type="ECO:0000256" key="4">
    <source>
        <dbReference type="SAM" id="MobiDB-lite"/>
    </source>
</evidence>
<keyword evidence="2" id="KW-0238">DNA-binding</keyword>
<organism evidence="6">
    <name type="scientific">Barrientosiimonas endolithica</name>
    <dbReference type="NCBI Taxonomy" id="1535208"/>
    <lineage>
        <taxon>Bacteria</taxon>
        <taxon>Bacillati</taxon>
        <taxon>Actinomycetota</taxon>
        <taxon>Actinomycetes</taxon>
        <taxon>Micrococcales</taxon>
        <taxon>Dermacoccaceae</taxon>
        <taxon>Barrientosiimonas</taxon>
    </lineage>
</organism>
<evidence type="ECO:0000259" key="5">
    <source>
        <dbReference type="PROSITE" id="PS01124"/>
    </source>
</evidence>
<dbReference type="PANTHER" id="PTHR46796">
    <property type="entry name" value="HTH-TYPE TRANSCRIPTIONAL ACTIVATOR RHAS-RELATED"/>
    <property type="match status" value="1"/>
</dbReference>
<evidence type="ECO:0000256" key="3">
    <source>
        <dbReference type="ARBA" id="ARBA00023163"/>
    </source>
</evidence>
<dbReference type="InterPro" id="IPR035418">
    <property type="entry name" value="AraC-bd_2"/>
</dbReference>
<dbReference type="PROSITE" id="PS01124">
    <property type="entry name" value="HTH_ARAC_FAMILY_2"/>
    <property type="match status" value="1"/>
</dbReference>
<proteinExistence type="predicted"/>
<evidence type="ECO:0000256" key="2">
    <source>
        <dbReference type="ARBA" id="ARBA00023125"/>
    </source>
</evidence>
<evidence type="ECO:0000313" key="6">
    <source>
        <dbReference type="EMBL" id="BDZ60052.1"/>
    </source>
</evidence>
<reference evidence="6" key="1">
    <citation type="journal article" date="2014" name="Int. J. Syst. Evol. Microbiol.">
        <title>Complete genome of a new Firmicutes species belonging to the dominant human colonic microbiota ('Ruminococcus bicirculans') reveals two chromosomes and a selective capacity to utilize plant glucans.</title>
        <authorList>
            <consortium name="NISC Comparative Sequencing Program"/>
            <person name="Wegmann U."/>
            <person name="Louis P."/>
            <person name="Goesmann A."/>
            <person name="Henrissat B."/>
            <person name="Duncan S.H."/>
            <person name="Flint H.J."/>
        </authorList>
    </citation>
    <scope>NUCLEOTIDE SEQUENCE</scope>
    <source>
        <strain evidence="6">NBRC 110608</strain>
    </source>
</reference>
<sequence>MRTSAAASRDDSPEQAQAPKQAPEVWSAELASAFGLAARGVLPTGSLRSAPLGRATTFRVAGAPQSLHHERPDGDALKVCLQRRGRAIVRQGDRDVEIGPGELVVYDTARPYAIRFAGEWESAVLTAPRAGLRLRADEERGLLLQPIAVDGGPASVLGHLLADSLRDPVATVADPASQERLGRIGEAGMALLASLVTVPVTSDDDAMRERVLAFVRARLADPGLGHAQVAHEHGMSPRTLNRLFEGHPSVTDTIRELRLLGLRDDLTNPAHARRTVMALAGRWGFVDQAHVTRAFRARFGVTPARLRCESR</sequence>
<name>A0ABM8HGB1_9MICO</name>
<accession>A0ABM8HGB1</accession>
<dbReference type="SMART" id="SM00342">
    <property type="entry name" value="HTH_ARAC"/>
    <property type="match status" value="1"/>
</dbReference>